<protein>
    <submittedName>
        <fullName evidence="8">GntR family transcriptional regulator</fullName>
    </submittedName>
</protein>
<comment type="similarity">
    <text evidence="1">In the C-terminal section; belongs to the class-I pyridoxal-phosphate-dependent aminotransferase family.</text>
</comment>
<dbReference type="PANTHER" id="PTHR46577:SF1">
    <property type="entry name" value="HTH-TYPE TRANSCRIPTIONAL REGULATORY PROTEIN GABR"/>
    <property type="match status" value="1"/>
</dbReference>
<dbReference type="PANTHER" id="PTHR46577">
    <property type="entry name" value="HTH-TYPE TRANSCRIPTIONAL REGULATORY PROTEIN GABR"/>
    <property type="match status" value="1"/>
</dbReference>
<organism evidence="8 9">
    <name type="scientific">Streptomyces albospinus</name>
    <dbReference type="NCBI Taxonomy" id="285515"/>
    <lineage>
        <taxon>Bacteria</taxon>
        <taxon>Bacillati</taxon>
        <taxon>Actinomycetota</taxon>
        <taxon>Actinomycetes</taxon>
        <taxon>Kitasatosporales</taxon>
        <taxon>Streptomycetaceae</taxon>
        <taxon>Streptomyces</taxon>
    </lineage>
</organism>
<feature type="compositionally biased region" description="Low complexity" evidence="6">
    <location>
        <begin position="105"/>
        <end position="134"/>
    </location>
</feature>
<feature type="region of interest" description="Disordered" evidence="6">
    <location>
        <begin position="85"/>
        <end position="141"/>
    </location>
</feature>
<evidence type="ECO:0000256" key="6">
    <source>
        <dbReference type="SAM" id="MobiDB-lite"/>
    </source>
</evidence>
<evidence type="ECO:0000256" key="1">
    <source>
        <dbReference type="ARBA" id="ARBA00005384"/>
    </source>
</evidence>
<dbReference type="RefSeq" id="WP_189304529.1">
    <property type="nucleotide sequence ID" value="NZ_BMRP01000023.1"/>
</dbReference>
<dbReference type="InterPro" id="IPR051446">
    <property type="entry name" value="HTH_trans_reg/aminotransferase"/>
</dbReference>
<dbReference type="Gene3D" id="3.40.640.10">
    <property type="entry name" value="Type I PLP-dependent aspartate aminotransferase-like (Major domain)"/>
    <property type="match status" value="1"/>
</dbReference>
<dbReference type="SMART" id="SM00345">
    <property type="entry name" value="HTH_GNTR"/>
    <property type="match status" value="1"/>
</dbReference>
<dbReference type="Proteomes" id="UP000654471">
    <property type="component" value="Unassembled WGS sequence"/>
</dbReference>
<dbReference type="CDD" id="cd00609">
    <property type="entry name" value="AAT_like"/>
    <property type="match status" value="1"/>
</dbReference>
<keyword evidence="4" id="KW-0238">DNA-binding</keyword>
<comment type="caution">
    <text evidence="8">The sequence shown here is derived from an EMBL/GenBank/DDBJ whole genome shotgun (WGS) entry which is preliminary data.</text>
</comment>
<accession>A0ABQ2VG99</accession>
<feature type="domain" description="HTH gntR-type" evidence="7">
    <location>
        <begin position="20"/>
        <end position="88"/>
    </location>
</feature>
<evidence type="ECO:0000313" key="8">
    <source>
        <dbReference type="EMBL" id="GGU82943.1"/>
    </source>
</evidence>
<name>A0ABQ2VG99_9ACTN</name>
<keyword evidence="5" id="KW-0804">Transcription</keyword>
<evidence type="ECO:0000256" key="2">
    <source>
        <dbReference type="ARBA" id="ARBA00022898"/>
    </source>
</evidence>
<reference evidence="9" key="1">
    <citation type="journal article" date="2019" name="Int. J. Syst. Evol. Microbiol.">
        <title>The Global Catalogue of Microorganisms (GCM) 10K type strain sequencing project: providing services to taxonomists for standard genome sequencing and annotation.</title>
        <authorList>
            <consortium name="The Broad Institute Genomics Platform"/>
            <consortium name="The Broad Institute Genome Sequencing Center for Infectious Disease"/>
            <person name="Wu L."/>
            <person name="Ma J."/>
        </authorList>
    </citation>
    <scope>NUCLEOTIDE SEQUENCE [LARGE SCALE GENOMIC DNA]</scope>
    <source>
        <strain evidence="9">JCM 3399</strain>
    </source>
</reference>
<dbReference type="CDD" id="cd07377">
    <property type="entry name" value="WHTH_GntR"/>
    <property type="match status" value="1"/>
</dbReference>
<feature type="compositionally biased region" description="Basic and acidic residues" evidence="6">
    <location>
        <begin position="94"/>
        <end position="104"/>
    </location>
</feature>
<dbReference type="InterPro" id="IPR036388">
    <property type="entry name" value="WH-like_DNA-bd_sf"/>
</dbReference>
<proteinExistence type="inferred from homology"/>
<evidence type="ECO:0000256" key="5">
    <source>
        <dbReference type="ARBA" id="ARBA00023163"/>
    </source>
</evidence>
<evidence type="ECO:0000313" key="9">
    <source>
        <dbReference type="Proteomes" id="UP000654471"/>
    </source>
</evidence>
<gene>
    <name evidence="8" type="ORF">GCM10010211_56120</name>
</gene>
<dbReference type="SUPFAM" id="SSF53383">
    <property type="entry name" value="PLP-dependent transferases"/>
    <property type="match status" value="1"/>
</dbReference>
<dbReference type="InterPro" id="IPR004839">
    <property type="entry name" value="Aminotransferase_I/II_large"/>
</dbReference>
<dbReference type="PRINTS" id="PR00035">
    <property type="entry name" value="HTHGNTR"/>
</dbReference>
<evidence type="ECO:0000256" key="3">
    <source>
        <dbReference type="ARBA" id="ARBA00023015"/>
    </source>
</evidence>
<dbReference type="InterPro" id="IPR036390">
    <property type="entry name" value="WH_DNA-bd_sf"/>
</dbReference>
<dbReference type="SUPFAM" id="SSF46785">
    <property type="entry name" value="Winged helix' DNA-binding domain"/>
    <property type="match status" value="1"/>
</dbReference>
<keyword evidence="3" id="KW-0805">Transcription regulation</keyword>
<evidence type="ECO:0000256" key="4">
    <source>
        <dbReference type="ARBA" id="ARBA00023125"/>
    </source>
</evidence>
<dbReference type="PROSITE" id="PS50949">
    <property type="entry name" value="HTH_GNTR"/>
    <property type="match status" value="1"/>
</dbReference>
<keyword evidence="2" id="KW-0663">Pyridoxal phosphate</keyword>
<dbReference type="InterPro" id="IPR015424">
    <property type="entry name" value="PyrdxlP-dep_Trfase"/>
</dbReference>
<evidence type="ECO:0000259" key="7">
    <source>
        <dbReference type="PROSITE" id="PS50949"/>
    </source>
</evidence>
<dbReference type="Pfam" id="PF00392">
    <property type="entry name" value="GntR"/>
    <property type="match status" value="1"/>
</dbReference>
<keyword evidence="9" id="KW-1185">Reference proteome</keyword>
<dbReference type="Gene3D" id="1.10.10.10">
    <property type="entry name" value="Winged helix-like DNA-binding domain superfamily/Winged helix DNA-binding domain"/>
    <property type="match status" value="1"/>
</dbReference>
<sequence>MENSRATSGRDLHLDLSGPGGLRASLMGALRDAVRSGRLVPGTRLPSSRSLAADLGIARNTVADAYAELVAEGWLSARQGSGTRVAWGCSPSHRRGDPHRDGARGRALPAAGTPAARRAPVRAAGPRHPAAAPRLDLTPGTPDVASFPRTAWLAAARRALSAAPSEAFGYGTAAGRPELRTVLADYLARARGVRADPERIIVCAGFMQGLGLLSRALRDDGGDAGAGMGADADAGDGGEADARVAVESYGLPFHRDVITRAGLGTVPLPVDEHGADTGRLASLDGVRAALLTPAHQFPTGVPLHPDRRAAAVNWARATGGYILEDDYDGEFRYDRQPVGALQGLDPDHVVYLGTASKSLAPALRLAWMVVPDRLVDRVLAVKATGEWQSGSLDQLTLADFLSSGAYDRHLRGMRLRYRRRRDQLVAALAAHAPHLHVSGIAAGMHAVLELPPGTEQSIVQAAQWQGLAVQGLAGFADPAAPAVPRDALVISYGRPPDHSFAQVLDALLRALPPEE</sequence>
<dbReference type="EMBL" id="BMRP01000023">
    <property type="protein sequence ID" value="GGU82943.1"/>
    <property type="molecule type" value="Genomic_DNA"/>
</dbReference>
<dbReference type="InterPro" id="IPR000524">
    <property type="entry name" value="Tscrpt_reg_HTH_GntR"/>
</dbReference>
<dbReference type="InterPro" id="IPR015421">
    <property type="entry name" value="PyrdxlP-dep_Trfase_major"/>
</dbReference>
<dbReference type="Pfam" id="PF00155">
    <property type="entry name" value="Aminotran_1_2"/>
    <property type="match status" value="1"/>
</dbReference>